<keyword evidence="1" id="KW-1133">Transmembrane helix</keyword>
<sequence>MKRIKRFFRVVFILPTIFYLVCQIIGIKLWKVVLWFRMRKSDKELAYFQHEADVLEALLNLSTDKCARITVLFAEYKKPRGLSHNLVYLWPKAYLHKVLNSKGVAVGPVPNYTAAFTQFLDKVQQEKKA</sequence>
<dbReference type="Proteomes" id="UP000827717">
    <property type="component" value="Segment"/>
</dbReference>
<gene>
    <name evidence="2" type="ORF">pEaSNUABM22_00285</name>
</gene>
<feature type="transmembrane region" description="Helical" evidence="1">
    <location>
        <begin position="7"/>
        <end position="30"/>
    </location>
</feature>
<keyword evidence="3" id="KW-1185">Reference proteome</keyword>
<evidence type="ECO:0000313" key="2">
    <source>
        <dbReference type="EMBL" id="UAW96772.1"/>
    </source>
</evidence>
<organism evidence="2 3">
    <name type="scientific">Erwinia phage pEa_SNUABM_22</name>
    <dbReference type="NCBI Taxonomy" id="2869549"/>
    <lineage>
        <taxon>Viruses</taxon>
        <taxon>Duplodnaviria</taxon>
        <taxon>Heunggongvirae</taxon>
        <taxon>Uroviricota</taxon>
        <taxon>Caudoviricetes</taxon>
        <taxon>Alexandravirus</taxon>
        <taxon>Alexandravirus SNUABM22</taxon>
    </lineage>
</organism>
<protein>
    <submittedName>
        <fullName evidence="2">Uncharacterized protein</fullName>
    </submittedName>
</protein>
<accession>A0AAE8XRW1</accession>
<name>A0AAE8XRW1_9CAUD</name>
<evidence type="ECO:0000313" key="3">
    <source>
        <dbReference type="Proteomes" id="UP000827717"/>
    </source>
</evidence>
<keyword evidence="1" id="KW-0812">Transmembrane</keyword>
<evidence type="ECO:0000256" key="1">
    <source>
        <dbReference type="SAM" id="Phobius"/>
    </source>
</evidence>
<keyword evidence="1" id="KW-0472">Membrane</keyword>
<dbReference type="EMBL" id="MZ443785">
    <property type="protein sequence ID" value="UAW96772.1"/>
    <property type="molecule type" value="Genomic_DNA"/>
</dbReference>
<proteinExistence type="predicted"/>
<reference evidence="2 3" key="1">
    <citation type="submission" date="2021-06" db="EMBL/GenBank/DDBJ databases">
        <title>Complete genome sequence of Erwinia phage pEa_SNUABM_22.</title>
        <authorList>
            <person name="Kim S.G."/>
            <person name="Park S.C."/>
        </authorList>
    </citation>
    <scope>NUCLEOTIDE SEQUENCE [LARGE SCALE GENOMIC DNA]</scope>
    <source>
        <strain evidence="3">pEa_SNUABM_22</strain>
    </source>
</reference>